<reference evidence="2" key="1">
    <citation type="submission" date="2014-08" db="EMBL/GenBank/DDBJ databases">
        <title>Draft genome sequences of Sphingobium herbicidovorans.</title>
        <authorList>
            <person name="Gan H.M."/>
            <person name="Gan H.Y."/>
            <person name="Savka M.A."/>
        </authorList>
    </citation>
    <scope>NUCLEOTIDE SEQUENCE [LARGE SCALE GENOMIC DNA]</scope>
    <source>
        <strain evidence="2">NBRC 16415</strain>
    </source>
</reference>
<protein>
    <submittedName>
        <fullName evidence="2">Major facilitator superfamily MFS_1</fullName>
    </submittedName>
</protein>
<keyword evidence="1" id="KW-1133">Transmembrane helix</keyword>
<feature type="transmembrane region" description="Helical" evidence="1">
    <location>
        <begin position="88"/>
        <end position="107"/>
    </location>
</feature>
<organism evidence="2 3">
    <name type="scientific">Sphingobium herbicidovorans (strain ATCC 700291 / DSM 11019 / CCUG 56400 / KCTC 2939 / LMG 18315 / NBRC 16415 / MH)</name>
    <name type="common">Sphingomonas herbicidovorans</name>
    <dbReference type="NCBI Taxonomy" id="1219045"/>
    <lineage>
        <taxon>Bacteria</taxon>
        <taxon>Pseudomonadati</taxon>
        <taxon>Pseudomonadota</taxon>
        <taxon>Alphaproteobacteria</taxon>
        <taxon>Sphingomonadales</taxon>
        <taxon>Sphingomonadaceae</taxon>
        <taxon>Sphingobium</taxon>
    </lineage>
</organism>
<dbReference type="RefSeq" id="WP_037467478.1">
    <property type="nucleotide sequence ID" value="NZ_BCZD01000043.1"/>
</dbReference>
<keyword evidence="1" id="KW-0812">Transmembrane</keyword>
<comment type="caution">
    <text evidence="2">The sequence shown here is derived from an EMBL/GenBank/DDBJ whole genome shotgun (WGS) entry which is preliminary data.</text>
</comment>
<keyword evidence="1" id="KW-0472">Membrane</keyword>
<evidence type="ECO:0000313" key="2">
    <source>
        <dbReference type="EMBL" id="KFG89335.1"/>
    </source>
</evidence>
<evidence type="ECO:0000313" key="3">
    <source>
        <dbReference type="Proteomes" id="UP000024284"/>
    </source>
</evidence>
<feature type="transmembrane region" description="Helical" evidence="1">
    <location>
        <begin position="54"/>
        <end position="76"/>
    </location>
</feature>
<sequence length="149" mass="15404">MQVLTSLAVSHILSISQFAGVAGALSIVLLQAAVILLVGAVSIFAFAIDQSYALFLGLNGLFHFCWNAGQPLLLGIIASRDTGGGGRLLRFAIPIQYIGLAIGPAFAASQLGPNSNYPAVMIGSGIFATATALTIIPIILASQRNSMNF</sequence>
<gene>
    <name evidence="2" type="ORF">BV98_002877</name>
</gene>
<dbReference type="Proteomes" id="UP000024284">
    <property type="component" value="Unassembled WGS sequence"/>
</dbReference>
<keyword evidence="3" id="KW-1185">Reference proteome</keyword>
<feature type="transmembrane region" description="Helical" evidence="1">
    <location>
        <begin position="21"/>
        <end position="48"/>
    </location>
</feature>
<name>A0A086P7G7_SPHHM</name>
<dbReference type="AlphaFoldDB" id="A0A086P7G7"/>
<feature type="transmembrane region" description="Helical" evidence="1">
    <location>
        <begin position="119"/>
        <end position="141"/>
    </location>
</feature>
<accession>A0A086P7G7</accession>
<dbReference type="EMBL" id="JFZA02000032">
    <property type="protein sequence ID" value="KFG89335.1"/>
    <property type="molecule type" value="Genomic_DNA"/>
</dbReference>
<proteinExistence type="predicted"/>
<evidence type="ECO:0000256" key="1">
    <source>
        <dbReference type="SAM" id="Phobius"/>
    </source>
</evidence>